<dbReference type="Pfam" id="PF01957">
    <property type="entry name" value="NfeD"/>
    <property type="match status" value="1"/>
</dbReference>
<dbReference type="PANTHER" id="PTHR33507:SF4">
    <property type="entry name" value="NODULATION COMPETITIVENESS PROTEIN NFED"/>
    <property type="match status" value="1"/>
</dbReference>
<dbReference type="PANTHER" id="PTHR33507">
    <property type="entry name" value="INNER MEMBRANE PROTEIN YBBJ"/>
    <property type="match status" value="1"/>
</dbReference>
<evidence type="ECO:0000256" key="3">
    <source>
        <dbReference type="ARBA" id="ARBA00022989"/>
    </source>
</evidence>
<evidence type="ECO:0000313" key="9">
    <source>
        <dbReference type="EMBL" id="HHE33215.1"/>
    </source>
</evidence>
<reference evidence="9" key="1">
    <citation type="journal article" date="2020" name="mSystems">
        <title>Genome- and Community-Level Interaction Insights into Carbon Utilization and Element Cycling Functions of Hydrothermarchaeota in Hydrothermal Sediment.</title>
        <authorList>
            <person name="Zhou Z."/>
            <person name="Liu Y."/>
            <person name="Xu W."/>
            <person name="Pan J."/>
            <person name="Luo Z.H."/>
            <person name="Li M."/>
        </authorList>
    </citation>
    <scope>NUCLEOTIDE SEQUENCE [LARGE SCALE GENOMIC DNA]</scope>
    <source>
        <strain evidence="9">HyVt-633</strain>
    </source>
</reference>
<dbReference type="InterPro" id="IPR029045">
    <property type="entry name" value="ClpP/crotonase-like_dom_sf"/>
</dbReference>
<dbReference type="InterPro" id="IPR056739">
    <property type="entry name" value="NfeD_membrane"/>
</dbReference>
<comment type="subcellular location">
    <subcellularLocation>
        <location evidence="1">Membrane</location>
        <topology evidence="1">Multi-pass membrane protein</topology>
    </subcellularLocation>
</comment>
<sequence length="443" mass="46765">MVHAIVSRFLKFAVMPVTAVLMFMAIAPVRGEPAQIRVISLKGSVNPGSAAWFLREIDEANREGDTLLLVELDTPGGLVASLRQMVQGVLASKVPVVVYVAPSGAQAASAGALLLLSSHVAVMAPGTETGAAHPVGFGRQIDKESVMNTKIENDLAAFARSLAQKRGRSQQWAERAVRESISSTASEALEAGVIDTVASRREELLAFLDGRKVKTAAGEVTIHTKGVPVLQSEPTFREKVMMTIADPNIAAFLLLLGIAGLYFELTTPGAIFPGVAGVISLLLGSWAMQLLSVSVTGLLLILLAIIFFALEIFLTSGGVLAIAGLFALFIGSVMVFDAPEIGMTINWWFFLPLFLSFSAGVLLLVFVVLRSTRRKVASGIEGLVGEVGVIEKGIAAGKSGKVFVHGELWDATAAVPIPAGVQVTVTGIDGMRLNVKPNPTKEE</sequence>
<feature type="domain" description="NfeD-like C-terminal" evidence="6">
    <location>
        <begin position="381"/>
        <end position="437"/>
    </location>
</feature>
<dbReference type="CDD" id="cd07020">
    <property type="entry name" value="Clp_protease_NfeD_1"/>
    <property type="match status" value="1"/>
</dbReference>
<dbReference type="EMBL" id="DRSQ01000245">
    <property type="protein sequence ID" value="HHE33215.1"/>
    <property type="molecule type" value="Genomic_DNA"/>
</dbReference>
<dbReference type="Pfam" id="PF25145">
    <property type="entry name" value="NfeD1b_N"/>
    <property type="match status" value="1"/>
</dbReference>
<dbReference type="AlphaFoldDB" id="A0A7C5DK13"/>
<feature type="domain" description="NfeD1b N-terminal" evidence="8">
    <location>
        <begin position="36"/>
        <end position="189"/>
    </location>
</feature>
<dbReference type="InterPro" id="IPR056738">
    <property type="entry name" value="NfeD1b_N"/>
</dbReference>
<feature type="transmembrane region" description="Helical" evidence="5">
    <location>
        <begin position="293"/>
        <end position="310"/>
    </location>
</feature>
<name>A0A7C5DK13_9CHLB</name>
<evidence type="ECO:0000256" key="1">
    <source>
        <dbReference type="ARBA" id="ARBA00004141"/>
    </source>
</evidence>
<dbReference type="Proteomes" id="UP000886058">
    <property type="component" value="Unassembled WGS sequence"/>
</dbReference>
<evidence type="ECO:0000256" key="5">
    <source>
        <dbReference type="SAM" id="Phobius"/>
    </source>
</evidence>
<proteinExistence type="predicted"/>
<dbReference type="InterPro" id="IPR012340">
    <property type="entry name" value="NA-bd_OB-fold"/>
</dbReference>
<evidence type="ECO:0000256" key="4">
    <source>
        <dbReference type="ARBA" id="ARBA00023136"/>
    </source>
</evidence>
<dbReference type="Gene3D" id="3.90.226.10">
    <property type="entry name" value="2-enoyl-CoA Hydratase, Chain A, domain 1"/>
    <property type="match status" value="1"/>
</dbReference>
<feature type="transmembrane region" description="Helical" evidence="5">
    <location>
        <begin position="348"/>
        <end position="369"/>
    </location>
</feature>
<organism evidence="9">
    <name type="scientific">Chlorobaculum parvum</name>
    <dbReference type="NCBI Taxonomy" id="274539"/>
    <lineage>
        <taxon>Bacteria</taxon>
        <taxon>Pseudomonadati</taxon>
        <taxon>Chlorobiota</taxon>
        <taxon>Chlorobiia</taxon>
        <taxon>Chlorobiales</taxon>
        <taxon>Chlorobiaceae</taxon>
        <taxon>Chlorobaculum</taxon>
    </lineage>
</organism>
<keyword evidence="2 5" id="KW-0812">Transmembrane</keyword>
<evidence type="ECO:0000259" key="6">
    <source>
        <dbReference type="Pfam" id="PF01957"/>
    </source>
</evidence>
<dbReference type="SUPFAM" id="SSF52096">
    <property type="entry name" value="ClpP/crotonase"/>
    <property type="match status" value="1"/>
</dbReference>
<dbReference type="Gene3D" id="2.40.50.140">
    <property type="entry name" value="Nucleic acid-binding proteins"/>
    <property type="match status" value="1"/>
</dbReference>
<dbReference type="InterPro" id="IPR052165">
    <property type="entry name" value="Membrane_assoc_protease"/>
</dbReference>
<evidence type="ECO:0000259" key="8">
    <source>
        <dbReference type="Pfam" id="PF25145"/>
    </source>
</evidence>
<dbReference type="GO" id="GO:0016020">
    <property type="term" value="C:membrane"/>
    <property type="evidence" value="ECO:0007669"/>
    <property type="project" value="UniProtKB-SubCell"/>
</dbReference>
<protein>
    <submittedName>
        <fullName evidence="9">Nodulation protein NfeD</fullName>
    </submittedName>
</protein>
<feature type="transmembrane region" description="Helical" evidence="5">
    <location>
        <begin position="240"/>
        <end position="263"/>
    </location>
</feature>
<dbReference type="SUPFAM" id="SSF141322">
    <property type="entry name" value="NfeD domain-like"/>
    <property type="match status" value="1"/>
</dbReference>
<dbReference type="InterPro" id="IPR002810">
    <property type="entry name" value="NfeD-like_C"/>
</dbReference>
<keyword evidence="4 5" id="KW-0472">Membrane</keyword>
<dbReference type="Pfam" id="PF24961">
    <property type="entry name" value="NfeD_membrane"/>
    <property type="match status" value="1"/>
</dbReference>
<keyword evidence="3 5" id="KW-1133">Transmembrane helix</keyword>
<feature type="domain" description="NfeD integral membrane" evidence="7">
    <location>
        <begin position="248"/>
        <end position="363"/>
    </location>
</feature>
<evidence type="ECO:0000256" key="2">
    <source>
        <dbReference type="ARBA" id="ARBA00022692"/>
    </source>
</evidence>
<feature type="transmembrane region" description="Helical" evidence="5">
    <location>
        <begin position="317"/>
        <end position="336"/>
    </location>
</feature>
<comment type="caution">
    <text evidence="9">The sequence shown here is derived from an EMBL/GenBank/DDBJ whole genome shotgun (WGS) entry which is preliminary data.</text>
</comment>
<accession>A0A7C5DK13</accession>
<evidence type="ECO:0000259" key="7">
    <source>
        <dbReference type="Pfam" id="PF24961"/>
    </source>
</evidence>
<gene>
    <name evidence="9" type="ORF">ENL07_11545</name>
</gene>